<name>A0A2B4R790_STYPI</name>
<reference evidence="3" key="1">
    <citation type="journal article" date="2017" name="bioRxiv">
        <title>Comparative analysis of the genomes of Stylophora pistillata and Acropora digitifera provides evidence for extensive differences between species of corals.</title>
        <authorList>
            <person name="Voolstra C.R."/>
            <person name="Li Y."/>
            <person name="Liew Y.J."/>
            <person name="Baumgarten S."/>
            <person name="Zoccola D."/>
            <person name="Flot J.-F."/>
            <person name="Tambutte S."/>
            <person name="Allemand D."/>
            <person name="Aranda M."/>
        </authorList>
    </citation>
    <scope>NUCLEOTIDE SEQUENCE [LARGE SCALE GENOMIC DNA]</scope>
</reference>
<gene>
    <name evidence="2" type="ORF">AWC38_SpisGene23317</name>
</gene>
<accession>A0A2B4R790</accession>
<protein>
    <recommendedName>
        <fullName evidence="4">CCHC-type domain-containing protein</fullName>
    </recommendedName>
</protein>
<feature type="compositionally biased region" description="Basic and acidic residues" evidence="1">
    <location>
        <begin position="148"/>
        <end position="161"/>
    </location>
</feature>
<feature type="compositionally biased region" description="Basic and acidic residues" evidence="1">
    <location>
        <begin position="86"/>
        <end position="99"/>
    </location>
</feature>
<evidence type="ECO:0000256" key="1">
    <source>
        <dbReference type="SAM" id="MobiDB-lite"/>
    </source>
</evidence>
<comment type="caution">
    <text evidence="2">The sequence shown here is derived from an EMBL/GenBank/DDBJ whole genome shotgun (WGS) entry which is preliminary data.</text>
</comment>
<keyword evidence="3" id="KW-1185">Reference proteome</keyword>
<evidence type="ECO:0008006" key="4">
    <source>
        <dbReference type="Google" id="ProtNLM"/>
    </source>
</evidence>
<feature type="compositionally biased region" description="Basic and acidic residues" evidence="1">
    <location>
        <begin position="58"/>
        <end position="67"/>
    </location>
</feature>
<proteinExistence type="predicted"/>
<sequence>MFHRHHIECYSSHIMDSELVKRSIQKKWNLDPFLEEGSQREDINQQVKDMREDFKFSKVGYRSEDSPKSGIGGRRNWKKKPPRPPKKGDSKKDEKDKGKRCSYCGRTGAHPPGRNCPAYGQQCLKCGKYNHYASCCGASTQNQERCKETKRDIKRPREGKSRKQQRLRRQAVTQMLIIYTFRRQHNTYTLHRVKKIRTDLDQDTVLIRIRDIDAFVEPDSGASANVMDKYRFKALKRRSQEIKELSPVETH</sequence>
<evidence type="ECO:0000313" key="3">
    <source>
        <dbReference type="Proteomes" id="UP000225706"/>
    </source>
</evidence>
<dbReference type="EMBL" id="LSMT01001234">
    <property type="protein sequence ID" value="PFX12683.1"/>
    <property type="molecule type" value="Genomic_DNA"/>
</dbReference>
<evidence type="ECO:0000313" key="2">
    <source>
        <dbReference type="EMBL" id="PFX12683.1"/>
    </source>
</evidence>
<dbReference type="AlphaFoldDB" id="A0A2B4R790"/>
<feature type="compositionally biased region" description="Basic residues" evidence="1">
    <location>
        <begin position="75"/>
        <end position="85"/>
    </location>
</feature>
<feature type="region of interest" description="Disordered" evidence="1">
    <location>
        <begin position="148"/>
        <end position="168"/>
    </location>
</feature>
<dbReference type="Proteomes" id="UP000225706">
    <property type="component" value="Unassembled WGS sequence"/>
</dbReference>
<organism evidence="2 3">
    <name type="scientific">Stylophora pistillata</name>
    <name type="common">Smooth cauliflower coral</name>
    <dbReference type="NCBI Taxonomy" id="50429"/>
    <lineage>
        <taxon>Eukaryota</taxon>
        <taxon>Metazoa</taxon>
        <taxon>Cnidaria</taxon>
        <taxon>Anthozoa</taxon>
        <taxon>Hexacorallia</taxon>
        <taxon>Scleractinia</taxon>
        <taxon>Astrocoeniina</taxon>
        <taxon>Pocilloporidae</taxon>
        <taxon>Stylophora</taxon>
    </lineage>
</organism>
<feature type="region of interest" description="Disordered" evidence="1">
    <location>
        <begin position="58"/>
        <end position="100"/>
    </location>
</feature>